<feature type="chain" id="PRO_5003981005" evidence="1">
    <location>
        <begin position="26"/>
        <end position="183"/>
    </location>
</feature>
<dbReference type="Gene3D" id="2.40.128.20">
    <property type="match status" value="1"/>
</dbReference>
<dbReference type="AlphaFoldDB" id="L7LPZ0"/>
<reference evidence="2" key="1">
    <citation type="submission" date="2012-11" db="EMBL/GenBank/DDBJ databases">
        <authorList>
            <person name="Lucero-Rivera Y.E."/>
            <person name="Tovar-Ramirez D."/>
        </authorList>
    </citation>
    <scope>NUCLEOTIDE SEQUENCE</scope>
    <source>
        <tissue evidence="2">Salivary gland</tissue>
    </source>
</reference>
<protein>
    <submittedName>
        <fullName evidence="2">Putative group i salivary lipocalin</fullName>
    </submittedName>
</protein>
<dbReference type="InterPro" id="IPR012674">
    <property type="entry name" value="Calycin"/>
</dbReference>
<reference evidence="2" key="2">
    <citation type="journal article" date="2015" name="J. Proteomics">
        <title>Sexual differences in the sialomes of the zebra tick, Rhipicephalus pulchellus.</title>
        <authorList>
            <person name="Tan A.W."/>
            <person name="Francischetti I.M."/>
            <person name="Slovak M."/>
            <person name="Kini R.M."/>
            <person name="Ribeiro J.M."/>
        </authorList>
    </citation>
    <scope>NUCLEOTIDE SEQUENCE</scope>
    <source>
        <tissue evidence="2">Salivary gland</tissue>
    </source>
</reference>
<evidence type="ECO:0000313" key="2">
    <source>
        <dbReference type="EMBL" id="JAA53981.1"/>
    </source>
</evidence>
<dbReference type="EMBL" id="GACK01011053">
    <property type="protein sequence ID" value="JAA53981.1"/>
    <property type="molecule type" value="mRNA"/>
</dbReference>
<sequence>MVAATRIRRAVKCAILMTLLQFAHSSYIRDYEDISKFYTRGAQIRTVYTTMGETECKYDKVTASSAQKTEFKRYFYSNATKLEPLDLVGKYVNDRHLFQPAEFDAMDVKKRNGGPYSFERLFVASDKYRCGVFFVSKHINKGGNNYELRIKEGATPDQHCLKKFERYSRAPGVKKPVPCKHIR</sequence>
<accession>L7LPZ0</accession>
<keyword evidence="1" id="KW-0732">Signal</keyword>
<evidence type="ECO:0000256" key="1">
    <source>
        <dbReference type="SAM" id="SignalP"/>
    </source>
</evidence>
<organism evidence="2">
    <name type="scientific">Rhipicephalus pulchellus</name>
    <name type="common">Yellow backed tick</name>
    <name type="synonym">Dermacentor pulchellus</name>
    <dbReference type="NCBI Taxonomy" id="72859"/>
    <lineage>
        <taxon>Eukaryota</taxon>
        <taxon>Metazoa</taxon>
        <taxon>Ecdysozoa</taxon>
        <taxon>Arthropoda</taxon>
        <taxon>Chelicerata</taxon>
        <taxon>Arachnida</taxon>
        <taxon>Acari</taxon>
        <taxon>Parasitiformes</taxon>
        <taxon>Ixodida</taxon>
        <taxon>Ixodoidea</taxon>
        <taxon>Ixodidae</taxon>
        <taxon>Rhipicephalinae</taxon>
        <taxon>Rhipicephalus</taxon>
        <taxon>Rhipicephalus</taxon>
    </lineage>
</organism>
<feature type="signal peptide" evidence="1">
    <location>
        <begin position="1"/>
        <end position="25"/>
    </location>
</feature>
<proteinExistence type="evidence at transcript level"/>
<name>L7LPZ0_RHIPC</name>